<keyword evidence="5" id="KW-0133">Cell shape</keyword>
<organism evidence="18 19">
    <name type="scientific">Copranaerobaculum intestinale</name>
    <dbReference type="NCBI Taxonomy" id="2692629"/>
    <lineage>
        <taxon>Bacteria</taxon>
        <taxon>Bacillati</taxon>
        <taxon>Bacillota</taxon>
        <taxon>Erysipelotrichia</taxon>
        <taxon>Erysipelotrichales</taxon>
        <taxon>Erysipelotrichaceae</taxon>
        <taxon>Copranaerobaculum</taxon>
    </lineage>
</organism>
<evidence type="ECO:0000256" key="2">
    <source>
        <dbReference type="ARBA" id="ARBA00022676"/>
    </source>
</evidence>
<evidence type="ECO:0000313" key="19">
    <source>
        <dbReference type="Proteomes" id="UP000434036"/>
    </source>
</evidence>
<comment type="catalytic activity">
    <reaction evidence="15">
        <text>[GlcNAc-(1-&gt;4)-Mur2Ac(oyl-L-Ala-gamma-D-Glu-L-Lys-D-Ala-D-Ala)](n)-di-trans,octa-cis-undecaprenyl diphosphate + beta-D-GlcNAc-(1-&gt;4)-Mur2Ac(oyl-L-Ala-gamma-D-Glu-L-Lys-D-Ala-D-Ala)-di-trans,octa-cis-undecaprenyl diphosphate = [GlcNAc-(1-&gt;4)-Mur2Ac(oyl-L-Ala-gamma-D-Glu-L-Lys-D-Ala-D-Ala)](n+1)-di-trans,octa-cis-undecaprenyl diphosphate + di-trans,octa-cis-undecaprenyl diphosphate + H(+)</text>
        <dbReference type="Rhea" id="RHEA:23708"/>
        <dbReference type="Rhea" id="RHEA-COMP:9602"/>
        <dbReference type="Rhea" id="RHEA-COMP:9603"/>
        <dbReference type="ChEBI" id="CHEBI:15378"/>
        <dbReference type="ChEBI" id="CHEBI:58405"/>
        <dbReference type="ChEBI" id="CHEBI:60033"/>
        <dbReference type="ChEBI" id="CHEBI:78435"/>
        <dbReference type="EC" id="2.4.99.28"/>
    </reaction>
</comment>
<evidence type="ECO:0000256" key="14">
    <source>
        <dbReference type="ARBA" id="ARBA00044770"/>
    </source>
</evidence>
<feature type="transmembrane region" description="Helical" evidence="17">
    <location>
        <begin position="175"/>
        <end position="195"/>
    </location>
</feature>
<dbReference type="GO" id="GO:0008955">
    <property type="term" value="F:peptidoglycan glycosyltransferase activity"/>
    <property type="evidence" value="ECO:0007669"/>
    <property type="project" value="UniProtKB-EC"/>
</dbReference>
<dbReference type="GO" id="GO:0015648">
    <property type="term" value="F:lipid-linked peptidoglycan transporter activity"/>
    <property type="evidence" value="ECO:0007669"/>
    <property type="project" value="TreeGrafter"/>
</dbReference>
<gene>
    <name evidence="18" type="ORF">GSF08_06215</name>
</gene>
<evidence type="ECO:0000256" key="4">
    <source>
        <dbReference type="ARBA" id="ARBA00022692"/>
    </source>
</evidence>
<feature type="transmembrane region" description="Helical" evidence="17">
    <location>
        <begin position="48"/>
        <end position="71"/>
    </location>
</feature>
<dbReference type="InterPro" id="IPR018365">
    <property type="entry name" value="Cell_cycle_FtsW-rel_CS"/>
</dbReference>
<reference evidence="18 19" key="1">
    <citation type="submission" date="2019-12" db="EMBL/GenBank/DDBJ databases">
        <authorList>
            <person name="Yang R."/>
        </authorList>
    </citation>
    <scope>NUCLEOTIDE SEQUENCE [LARGE SCALE GENOMIC DNA]</scope>
    <source>
        <strain evidence="18 19">DONG20-135</strain>
    </source>
</reference>
<evidence type="ECO:0000256" key="11">
    <source>
        <dbReference type="ARBA" id="ARBA00038053"/>
    </source>
</evidence>
<dbReference type="GO" id="GO:0032153">
    <property type="term" value="C:cell division site"/>
    <property type="evidence" value="ECO:0007669"/>
    <property type="project" value="TreeGrafter"/>
</dbReference>
<dbReference type="InterPro" id="IPR001182">
    <property type="entry name" value="FtsW/RodA"/>
</dbReference>
<dbReference type="Proteomes" id="UP000434036">
    <property type="component" value="Unassembled WGS sequence"/>
</dbReference>
<evidence type="ECO:0000256" key="13">
    <source>
        <dbReference type="ARBA" id="ARBA00041418"/>
    </source>
</evidence>
<name>A0A6N8U5P8_9FIRM</name>
<proteinExistence type="inferred from homology"/>
<evidence type="ECO:0000256" key="1">
    <source>
        <dbReference type="ARBA" id="ARBA00004141"/>
    </source>
</evidence>
<dbReference type="PANTHER" id="PTHR30474">
    <property type="entry name" value="CELL CYCLE PROTEIN"/>
    <property type="match status" value="1"/>
</dbReference>
<keyword evidence="2" id="KW-0328">Glycosyltransferase</keyword>
<evidence type="ECO:0000256" key="12">
    <source>
        <dbReference type="ARBA" id="ARBA00041185"/>
    </source>
</evidence>
<evidence type="ECO:0000256" key="9">
    <source>
        <dbReference type="ARBA" id="ARBA00032370"/>
    </source>
</evidence>
<dbReference type="GO" id="GO:0009252">
    <property type="term" value="P:peptidoglycan biosynthetic process"/>
    <property type="evidence" value="ECO:0007669"/>
    <property type="project" value="UniProtKB-KW"/>
</dbReference>
<evidence type="ECO:0000256" key="5">
    <source>
        <dbReference type="ARBA" id="ARBA00022960"/>
    </source>
</evidence>
<evidence type="ECO:0000256" key="8">
    <source>
        <dbReference type="ARBA" id="ARBA00023136"/>
    </source>
</evidence>
<evidence type="ECO:0000256" key="17">
    <source>
        <dbReference type="SAM" id="Phobius"/>
    </source>
</evidence>
<feature type="transmembrane region" description="Helical" evidence="17">
    <location>
        <begin position="83"/>
        <end position="102"/>
    </location>
</feature>
<dbReference type="EMBL" id="WUUQ01000002">
    <property type="protein sequence ID" value="MXQ73526.1"/>
    <property type="molecule type" value="Genomic_DNA"/>
</dbReference>
<dbReference type="Pfam" id="PF01098">
    <property type="entry name" value="FTSW_RODA_SPOVE"/>
    <property type="match status" value="1"/>
</dbReference>
<feature type="transmembrane region" description="Helical" evidence="17">
    <location>
        <begin position="363"/>
        <end position="383"/>
    </location>
</feature>
<feature type="transmembrane region" description="Helical" evidence="17">
    <location>
        <begin position="300"/>
        <end position="321"/>
    </location>
</feature>
<feature type="transmembrane region" description="Helical" evidence="17">
    <location>
        <begin position="18"/>
        <end position="36"/>
    </location>
</feature>
<comment type="subcellular location">
    <subcellularLocation>
        <location evidence="1">Membrane</location>
        <topology evidence="1">Multi-pass membrane protein</topology>
    </subcellularLocation>
</comment>
<protein>
    <recommendedName>
        <fullName evidence="12">Probable peptidoglycan glycosyltransferase FtsW</fullName>
        <ecNumber evidence="14">2.4.99.28</ecNumber>
    </recommendedName>
    <alternativeName>
        <fullName evidence="13">Cell division protein FtsW</fullName>
    </alternativeName>
    <alternativeName>
        <fullName evidence="10">Cell wall polymerase</fullName>
    </alternativeName>
    <alternativeName>
        <fullName evidence="9">Peptidoglycan polymerase</fullName>
    </alternativeName>
</protein>
<dbReference type="AlphaFoldDB" id="A0A6N8U5P8"/>
<reference evidence="18 19" key="2">
    <citation type="submission" date="2020-01" db="EMBL/GenBank/DDBJ databases">
        <title>Clostridiaceae sp. nov. isolated from the gut of human by culturomics.</title>
        <authorList>
            <person name="Chang Y."/>
        </authorList>
    </citation>
    <scope>NUCLEOTIDE SEQUENCE [LARGE SCALE GENOMIC DNA]</scope>
    <source>
        <strain evidence="18 19">DONG20-135</strain>
    </source>
</reference>
<feature type="transmembrane region" description="Helical" evidence="17">
    <location>
        <begin position="108"/>
        <end position="137"/>
    </location>
</feature>
<dbReference type="RefSeq" id="WP_160624967.1">
    <property type="nucleotide sequence ID" value="NZ_WUUQ01000002.1"/>
</dbReference>
<feature type="transmembrane region" description="Helical" evidence="17">
    <location>
        <begin position="149"/>
        <end position="169"/>
    </location>
</feature>
<dbReference type="PANTHER" id="PTHR30474:SF2">
    <property type="entry name" value="PEPTIDOGLYCAN GLYCOSYLTRANSFERASE FTSW-RELATED"/>
    <property type="match status" value="1"/>
</dbReference>
<dbReference type="GO" id="GO:0005886">
    <property type="term" value="C:plasma membrane"/>
    <property type="evidence" value="ECO:0007669"/>
    <property type="project" value="TreeGrafter"/>
</dbReference>
<sequence length="397" mass="43956">MKDKKVKLALRMPAKYDFWLHLSMLVLIAFGSLMIMSASLGESGKNSLVVYTTAIKQFAFVLLSYFVMLFLANHFTMVKARKYGRPIGIILFLVLLSTLFFTDNGTGSHAWIIVPLPFVSFTIQPSEFVKVFLIVMMAVSIEVTGRRNFSIWTIVKVPVLFFLAYAAVILQQPDFGTLAIIVIICGVCFLIPSHVNLRKWQKYEKFLIVLGFAALIFLMSNAGSGLLEKLPFVGYQVKRFEMSLDPFVSPFGDGYQLINGLYAIVHGGILGVGFAQSSQKWGFLTQANSDYIMAITIEELGIFGLLIVVIGYVIILQRLFHYAFLTKSEGYKIILIGTAMYIFVHFALNVGGISGMIPLTGVPLLFISSGGSSLISIMAAIGISQAVISRIRRQENG</sequence>
<dbReference type="GO" id="GO:0051301">
    <property type="term" value="P:cell division"/>
    <property type="evidence" value="ECO:0007669"/>
    <property type="project" value="InterPro"/>
</dbReference>
<keyword evidence="19" id="KW-1185">Reference proteome</keyword>
<dbReference type="PROSITE" id="PS00428">
    <property type="entry name" value="FTSW_RODA_SPOVE"/>
    <property type="match status" value="1"/>
</dbReference>
<evidence type="ECO:0000313" key="18">
    <source>
        <dbReference type="EMBL" id="MXQ73526.1"/>
    </source>
</evidence>
<evidence type="ECO:0000256" key="16">
    <source>
        <dbReference type="ARBA" id="ARBA00049966"/>
    </source>
</evidence>
<keyword evidence="7 17" id="KW-1133">Transmembrane helix</keyword>
<evidence type="ECO:0000256" key="10">
    <source>
        <dbReference type="ARBA" id="ARBA00033270"/>
    </source>
</evidence>
<comment type="caution">
    <text evidence="18">The sequence shown here is derived from an EMBL/GenBank/DDBJ whole genome shotgun (WGS) entry which is preliminary data.</text>
</comment>
<accession>A0A6N8U5P8</accession>
<feature type="transmembrane region" description="Helical" evidence="17">
    <location>
        <begin position="207"/>
        <end position="227"/>
    </location>
</feature>
<dbReference type="GO" id="GO:0008360">
    <property type="term" value="P:regulation of cell shape"/>
    <property type="evidence" value="ECO:0007669"/>
    <property type="project" value="UniProtKB-KW"/>
</dbReference>
<keyword evidence="6" id="KW-0573">Peptidoglycan synthesis</keyword>
<comment type="function">
    <text evidence="16">Peptidoglycan polymerase that is essential for cell division.</text>
</comment>
<feature type="transmembrane region" description="Helical" evidence="17">
    <location>
        <begin position="333"/>
        <end position="357"/>
    </location>
</feature>
<evidence type="ECO:0000256" key="6">
    <source>
        <dbReference type="ARBA" id="ARBA00022984"/>
    </source>
</evidence>
<comment type="similarity">
    <text evidence="11">Belongs to the SEDS family. FtsW subfamily.</text>
</comment>
<evidence type="ECO:0000256" key="7">
    <source>
        <dbReference type="ARBA" id="ARBA00022989"/>
    </source>
</evidence>
<dbReference type="EC" id="2.4.99.28" evidence="14"/>
<keyword evidence="4 17" id="KW-0812">Transmembrane</keyword>
<keyword evidence="8 17" id="KW-0472">Membrane</keyword>
<evidence type="ECO:0000256" key="15">
    <source>
        <dbReference type="ARBA" id="ARBA00049902"/>
    </source>
</evidence>
<evidence type="ECO:0000256" key="3">
    <source>
        <dbReference type="ARBA" id="ARBA00022679"/>
    </source>
</evidence>
<keyword evidence="3" id="KW-0808">Transferase</keyword>